<evidence type="ECO:0000259" key="15">
    <source>
        <dbReference type="PROSITE" id="PS50112"/>
    </source>
</evidence>
<comment type="subcellular location">
    <subcellularLocation>
        <location evidence="1">Nucleus</location>
    </subcellularLocation>
</comment>
<dbReference type="Pfam" id="PF24681">
    <property type="entry name" value="Kelch_KLHDC2_KLHL20_DRC7"/>
    <property type="match status" value="1"/>
</dbReference>
<comment type="similarity">
    <text evidence="3">Belongs to the ADAGIO family.</text>
</comment>
<keyword evidence="5" id="KW-0600">Photoreceptor protein</keyword>
<dbReference type="UniPathway" id="UPA00143"/>
<keyword evidence="7" id="KW-0285">Flavoprotein</keyword>
<dbReference type="GO" id="GO:0009637">
    <property type="term" value="P:response to blue light"/>
    <property type="evidence" value="ECO:0007669"/>
    <property type="project" value="TreeGrafter"/>
</dbReference>
<evidence type="ECO:0000256" key="9">
    <source>
        <dbReference type="ARBA" id="ARBA00022737"/>
    </source>
</evidence>
<keyword evidence="4" id="KW-0880">Kelch repeat</keyword>
<dbReference type="GO" id="GO:0007623">
    <property type="term" value="P:circadian rhythm"/>
    <property type="evidence" value="ECO:0007669"/>
    <property type="project" value="TreeGrafter"/>
</dbReference>
<comment type="pathway">
    <text evidence="2">Protein modification; protein ubiquitination.</text>
</comment>
<dbReference type="InterPro" id="IPR011043">
    <property type="entry name" value="Gal_Oxase/kelch_b-propeller"/>
</dbReference>
<evidence type="ECO:0000256" key="3">
    <source>
        <dbReference type="ARBA" id="ARBA00007833"/>
    </source>
</evidence>
<dbReference type="Pfam" id="PF13426">
    <property type="entry name" value="PAS_9"/>
    <property type="match status" value="1"/>
</dbReference>
<keyword evidence="13" id="KW-0675">Receptor</keyword>
<dbReference type="InterPro" id="IPR015915">
    <property type="entry name" value="Kelch-typ_b-propeller"/>
</dbReference>
<dbReference type="PROSITE" id="PS50112">
    <property type="entry name" value="PAS"/>
    <property type="match status" value="1"/>
</dbReference>
<dbReference type="GO" id="GO:0005829">
    <property type="term" value="C:cytosol"/>
    <property type="evidence" value="ECO:0007669"/>
    <property type="project" value="TreeGrafter"/>
</dbReference>
<evidence type="ECO:0000256" key="12">
    <source>
        <dbReference type="ARBA" id="ARBA00023108"/>
    </source>
</evidence>
<dbReference type="InterPro" id="IPR011498">
    <property type="entry name" value="Kelch_2"/>
</dbReference>
<evidence type="ECO:0000256" key="6">
    <source>
        <dbReference type="ARBA" id="ARBA00022606"/>
    </source>
</evidence>
<dbReference type="AlphaFoldDB" id="A0A126X462"/>
<dbReference type="InterPro" id="IPR035965">
    <property type="entry name" value="PAS-like_dom_sf"/>
</dbReference>
<organism evidence="16">
    <name type="scientific">Polypodium amorphum</name>
    <dbReference type="NCBI Taxonomy" id="38355"/>
    <lineage>
        <taxon>Eukaryota</taxon>
        <taxon>Viridiplantae</taxon>
        <taxon>Streptophyta</taxon>
        <taxon>Embryophyta</taxon>
        <taxon>Tracheophyta</taxon>
        <taxon>Polypodiopsida</taxon>
        <taxon>Polypodiidae</taxon>
        <taxon>Polypodiales</taxon>
        <taxon>Polypodiineae</taxon>
        <taxon>Polypodiaceae</taxon>
        <taxon>Polypodioideae</taxon>
        <taxon>Polypodium</taxon>
    </lineage>
</organism>
<dbReference type="Pfam" id="PF07646">
    <property type="entry name" value="Kelch_2"/>
    <property type="match status" value="1"/>
</dbReference>
<dbReference type="PANTHER" id="PTHR46175:SF5">
    <property type="entry name" value="ADAGIO PROTEIN 1"/>
    <property type="match status" value="1"/>
</dbReference>
<evidence type="ECO:0000256" key="8">
    <source>
        <dbReference type="ARBA" id="ARBA00022643"/>
    </source>
</evidence>
<dbReference type="Gene3D" id="2.120.10.80">
    <property type="entry name" value="Kelch-type beta propeller"/>
    <property type="match status" value="2"/>
</dbReference>
<evidence type="ECO:0000256" key="14">
    <source>
        <dbReference type="ARBA" id="ARBA00023242"/>
    </source>
</evidence>
<evidence type="ECO:0000256" key="10">
    <source>
        <dbReference type="ARBA" id="ARBA00022786"/>
    </source>
</evidence>
<evidence type="ECO:0000256" key="13">
    <source>
        <dbReference type="ARBA" id="ARBA00023170"/>
    </source>
</evidence>
<dbReference type="SUPFAM" id="SSF50965">
    <property type="entry name" value="Galactose oxidase, central domain"/>
    <property type="match status" value="1"/>
</dbReference>
<dbReference type="GO" id="GO:0009881">
    <property type="term" value="F:photoreceptor activity"/>
    <property type="evidence" value="ECO:0007669"/>
    <property type="project" value="UniProtKB-KW"/>
</dbReference>
<dbReference type="SUPFAM" id="SSF55785">
    <property type="entry name" value="PYP-like sensor domain (PAS domain)"/>
    <property type="match status" value="1"/>
</dbReference>
<evidence type="ECO:0000256" key="5">
    <source>
        <dbReference type="ARBA" id="ARBA00022543"/>
    </source>
</evidence>
<dbReference type="InterPro" id="IPR036047">
    <property type="entry name" value="F-box-like_dom_sf"/>
</dbReference>
<dbReference type="NCBIfam" id="TIGR00229">
    <property type="entry name" value="sensory_box"/>
    <property type="match status" value="1"/>
</dbReference>
<proteinExistence type="evidence at transcript level"/>
<dbReference type="Pfam" id="PF12937">
    <property type="entry name" value="F-box-like"/>
    <property type="match status" value="1"/>
</dbReference>
<name>A0A126X462_9MONI</name>
<keyword evidence="11" id="KW-0157">Chromophore</keyword>
<keyword evidence="10" id="KW-0833">Ubl conjugation pathway</keyword>
<evidence type="ECO:0000256" key="7">
    <source>
        <dbReference type="ARBA" id="ARBA00022630"/>
    </source>
</evidence>
<dbReference type="GO" id="GO:0016567">
    <property type="term" value="P:protein ubiquitination"/>
    <property type="evidence" value="ECO:0007669"/>
    <property type="project" value="UniProtKB-UniPathway"/>
</dbReference>
<accession>A0A126X462</accession>
<dbReference type="PANTHER" id="PTHR46175">
    <property type="entry name" value="BACTERIOOPSIN TRANSCRIPTIONAL ACTIVATOR"/>
    <property type="match status" value="1"/>
</dbReference>
<dbReference type="FunFam" id="3.30.450.20:FF:000041">
    <property type="entry name" value="Adagio protein 1"/>
    <property type="match status" value="1"/>
</dbReference>
<dbReference type="InterPro" id="IPR001810">
    <property type="entry name" value="F-box_dom"/>
</dbReference>
<protein>
    <submittedName>
        <fullName evidence="16">Putative LOV domain-containing protein</fullName>
    </submittedName>
</protein>
<dbReference type="GO" id="GO:0005634">
    <property type="term" value="C:nucleus"/>
    <property type="evidence" value="ECO:0007669"/>
    <property type="project" value="UniProtKB-SubCell"/>
</dbReference>
<evidence type="ECO:0000313" key="16">
    <source>
        <dbReference type="EMBL" id="AML79474.1"/>
    </source>
</evidence>
<dbReference type="GO" id="GO:0019005">
    <property type="term" value="C:SCF ubiquitin ligase complex"/>
    <property type="evidence" value="ECO:0007669"/>
    <property type="project" value="TreeGrafter"/>
</dbReference>
<sequence length="735" mass="81382">MSDSSRDWQNADEDAVVDIDACLINEEAYSCAHDDVYHAHAYGSHDDDDGVMHDVDTWHPHHDHRAHISLHTANARYTHPYPHYDTQVPAHDDDDDAHLNSKLESRLGMYSASSRLHHRHSDGAHMGIFHNAAHSFHSYCQDDDLIHDHDDEMGLFPYAKPTDMLFRTSPCGLVVTDALDPDQPIIYVNAVFEMVTGYKAEEILGRNCRFLQYRGPFAKRRHPLVDTTVIRKMKKCLEHGLEFRGELLNFRKDGMPLMNRLCLTPIHSDDESISHIIGIQVFLEASVDLGPVACSLRKESVHTAEWYTEDSLSHREKAAASDQPYRYHQCGLLDLSDEVLAQKILAQLSPRDVASLGSVCTRLFQLTKNEDLWKIVCQNAWGVETTAILEVVSGARRLGWGRLARELTSLEGAAWRKIVVGGAVEPSRCNFSACAVGNRLVLFGGEGINMQPMNDTFVLDLGSAAPEWRLVHVSSPPPGRWGHTLSCLNGSWLVVFGGCGREGLLNDVFVLDLDAQQPVWREVAGGTPPVPRSWHSSCILDGSKLVVSGGCADSGVLLSDTFLLDLTMDKPMWKEIPVSWSPPSRLGHTLSVYEGHKILMFGGFAKSGSLKLRSSDVYTMDLAEDEPNWKHLSSNPGGSVPPPRLDHVAVSLPGGRVLIFGGSVAGLHSASQLYLLDATEEKPTWRRLDVPGQKPKFAWGHSTCIVGGMRAMVLGGETGEEWILNELHELSLATM</sequence>
<feature type="domain" description="PAS" evidence="15">
    <location>
        <begin position="178"/>
        <end position="240"/>
    </location>
</feature>
<dbReference type="Gene3D" id="3.30.450.20">
    <property type="entry name" value="PAS domain"/>
    <property type="match status" value="1"/>
</dbReference>
<dbReference type="InterPro" id="IPR000014">
    <property type="entry name" value="PAS"/>
</dbReference>
<evidence type="ECO:0000256" key="4">
    <source>
        <dbReference type="ARBA" id="ARBA00022441"/>
    </source>
</evidence>
<dbReference type="EMBL" id="KU701959">
    <property type="protein sequence ID" value="AML79474.1"/>
    <property type="molecule type" value="mRNA"/>
</dbReference>
<dbReference type="CDD" id="cd22154">
    <property type="entry name" value="F-box_AtADO-like"/>
    <property type="match status" value="1"/>
</dbReference>
<dbReference type="FunFam" id="2.120.10.80:FF:000005">
    <property type="entry name" value="Putative LOV domain-containing protein"/>
    <property type="match status" value="1"/>
</dbReference>
<evidence type="ECO:0000256" key="2">
    <source>
        <dbReference type="ARBA" id="ARBA00004906"/>
    </source>
</evidence>
<evidence type="ECO:0000256" key="1">
    <source>
        <dbReference type="ARBA" id="ARBA00004123"/>
    </source>
</evidence>
<keyword evidence="6" id="KW-0716">Sensory transduction</keyword>
<dbReference type="SUPFAM" id="SSF81383">
    <property type="entry name" value="F-box domain"/>
    <property type="match status" value="1"/>
</dbReference>
<keyword evidence="12" id="KW-0090">Biological rhythms</keyword>
<dbReference type="CDD" id="cd00130">
    <property type="entry name" value="PAS"/>
    <property type="match status" value="1"/>
</dbReference>
<evidence type="ECO:0000256" key="11">
    <source>
        <dbReference type="ARBA" id="ARBA00022991"/>
    </source>
</evidence>
<keyword evidence="14" id="KW-0539">Nucleus</keyword>
<keyword evidence="8" id="KW-0288">FMN</keyword>
<keyword evidence="9" id="KW-0677">Repeat</keyword>
<reference evidence="16" key="1">
    <citation type="journal article" date="2016" name="Proc. Natl. Acad. Sci. U.S.A.">
        <title>Functional and topological diversity of LOV domain photoreceptors.</title>
        <authorList>
            <person name="Glantz S.T."/>
            <person name="Carpenter E.J."/>
            <person name="Melkonian M."/>
            <person name="Gardner K.H."/>
            <person name="Boyden E.S."/>
            <person name="Wong G.K."/>
            <person name="Chow B.Y."/>
        </authorList>
    </citation>
    <scope>NUCLEOTIDE SEQUENCE</scope>
    <source>
        <strain evidence="16">YLJA_2006828</strain>
    </source>
</reference>